<evidence type="ECO:0000313" key="1">
    <source>
        <dbReference type="EMBL" id="KAJ8880594.1"/>
    </source>
</evidence>
<dbReference type="EMBL" id="JARBHB010000006">
    <property type="protein sequence ID" value="KAJ8880594.1"/>
    <property type="molecule type" value="Genomic_DNA"/>
</dbReference>
<organism evidence="1 2">
    <name type="scientific">Dryococelus australis</name>
    <dbReference type="NCBI Taxonomy" id="614101"/>
    <lineage>
        <taxon>Eukaryota</taxon>
        <taxon>Metazoa</taxon>
        <taxon>Ecdysozoa</taxon>
        <taxon>Arthropoda</taxon>
        <taxon>Hexapoda</taxon>
        <taxon>Insecta</taxon>
        <taxon>Pterygota</taxon>
        <taxon>Neoptera</taxon>
        <taxon>Polyneoptera</taxon>
        <taxon>Phasmatodea</taxon>
        <taxon>Verophasmatodea</taxon>
        <taxon>Anareolatae</taxon>
        <taxon>Phasmatidae</taxon>
        <taxon>Eurycanthinae</taxon>
        <taxon>Dryococelus</taxon>
    </lineage>
</organism>
<sequence>MVVGGGGGGGGKRRKGPRLAAGVFSGRRHQSVAVMNVASSHVGKVGRAAAGASDGRRSVWPATARRLGPACAADRMITKFADEPAVYRINDSALQPTNLMSGALFQYLCAVQSLDSVVGVVRVRALAGSGFDLPQEREIGAGVTRPLRLACSRSPLRCGAARYLKCLRRVGENRVRCDEVNTCAARGISNGDKMFDQRCFVCKYFAHAQCKTSAGADSTVNRVAVYFCKVGSVLLWSRARAWCTVQHRASTGLPRNAARGVSHGDVVVCLQYDDGIHPYMENPPPSMYDPHVAHRPLQGIAHHSPHVNHGMHQYHAANHVAPVANHVMGAVPDVHKRDKDAIYG</sequence>
<evidence type="ECO:0000313" key="2">
    <source>
        <dbReference type="Proteomes" id="UP001159363"/>
    </source>
</evidence>
<comment type="caution">
    <text evidence="1">The sequence shown here is derived from an EMBL/GenBank/DDBJ whole genome shotgun (WGS) entry which is preliminary data.</text>
</comment>
<reference evidence="1 2" key="1">
    <citation type="submission" date="2023-02" db="EMBL/GenBank/DDBJ databases">
        <title>LHISI_Scaffold_Assembly.</title>
        <authorList>
            <person name="Stuart O.P."/>
            <person name="Cleave R."/>
            <person name="Magrath M.J.L."/>
            <person name="Mikheyev A.S."/>
        </authorList>
    </citation>
    <scope>NUCLEOTIDE SEQUENCE [LARGE SCALE GENOMIC DNA]</scope>
    <source>
        <strain evidence="1">Daus_M_001</strain>
        <tissue evidence="1">Leg muscle</tissue>
    </source>
</reference>
<gene>
    <name evidence="1" type="ORF">PR048_017064</name>
</gene>
<proteinExistence type="predicted"/>
<protein>
    <submittedName>
        <fullName evidence="1">Uncharacterized protein</fullName>
    </submittedName>
</protein>
<name>A0ABQ9H8G2_9NEOP</name>
<accession>A0ABQ9H8G2</accession>
<dbReference type="Proteomes" id="UP001159363">
    <property type="component" value="Chromosome 5"/>
</dbReference>
<keyword evidence="2" id="KW-1185">Reference proteome</keyword>